<gene>
    <name evidence="3" type="ORF">ACFFH7_26750</name>
</gene>
<evidence type="ECO:0000259" key="1">
    <source>
        <dbReference type="Pfam" id="PF24401"/>
    </source>
</evidence>
<feature type="domain" description="wHTH-Hsp90 Na associated" evidence="2">
    <location>
        <begin position="978"/>
        <end position="1030"/>
    </location>
</feature>
<comment type="caution">
    <text evidence="3">The sequence shown here is derived from an EMBL/GenBank/DDBJ whole genome shotgun (WGS) entry which is preliminary data.</text>
</comment>
<dbReference type="SUPFAM" id="SSF55874">
    <property type="entry name" value="ATPase domain of HSP90 chaperone/DNA topoisomerase II/histidine kinase"/>
    <property type="match status" value="1"/>
</dbReference>
<reference evidence="3 4" key="1">
    <citation type="submission" date="2024-09" db="EMBL/GenBank/DDBJ databases">
        <authorList>
            <person name="Sun Q."/>
            <person name="Mori K."/>
        </authorList>
    </citation>
    <scope>NUCLEOTIDE SEQUENCE [LARGE SCALE GENOMIC DNA]</scope>
    <source>
        <strain evidence="3 4">TBRC 1432</strain>
    </source>
</reference>
<dbReference type="InterPro" id="IPR036890">
    <property type="entry name" value="HATPase_C_sf"/>
</dbReference>
<dbReference type="RefSeq" id="WP_273935048.1">
    <property type="nucleotide sequence ID" value="NZ_CP097263.1"/>
</dbReference>
<organism evidence="3 4">
    <name type="scientific">Kutzneria chonburiensis</name>
    <dbReference type="NCBI Taxonomy" id="1483604"/>
    <lineage>
        <taxon>Bacteria</taxon>
        <taxon>Bacillati</taxon>
        <taxon>Actinomycetota</taxon>
        <taxon>Actinomycetes</taxon>
        <taxon>Pseudonocardiales</taxon>
        <taxon>Pseudonocardiaceae</taxon>
        <taxon>Kutzneria</taxon>
    </lineage>
</organism>
<evidence type="ECO:0000259" key="2">
    <source>
        <dbReference type="Pfam" id="PF24410"/>
    </source>
</evidence>
<name>A0ABV6MXW8_9PSEU</name>
<dbReference type="EMBL" id="JBHLUD010000009">
    <property type="protein sequence ID" value="MFC0545134.1"/>
    <property type="molecule type" value="Genomic_DNA"/>
</dbReference>
<keyword evidence="4" id="KW-1185">Reference proteome</keyword>
<proteinExistence type="predicted"/>
<accession>A0ABV6MXW8</accession>
<feature type="domain" description="iHD-CE" evidence="1">
    <location>
        <begin position="43"/>
        <end position="342"/>
    </location>
</feature>
<dbReference type="Pfam" id="PF24410">
    <property type="entry name" value="wHTH-HSP90_Na-assoc"/>
    <property type="match status" value="2"/>
</dbReference>
<dbReference type="Gene3D" id="3.30.565.10">
    <property type="entry name" value="Histidine kinase-like ATPase, C-terminal domain"/>
    <property type="match status" value="1"/>
</dbReference>
<feature type="domain" description="wHTH-Hsp90 Na associated" evidence="2">
    <location>
        <begin position="1044"/>
        <end position="1090"/>
    </location>
</feature>
<evidence type="ECO:0000313" key="3">
    <source>
        <dbReference type="EMBL" id="MFC0545134.1"/>
    </source>
</evidence>
<evidence type="ECO:0000313" key="4">
    <source>
        <dbReference type="Proteomes" id="UP001589810"/>
    </source>
</evidence>
<dbReference type="InterPro" id="IPR020575">
    <property type="entry name" value="Hsp90_N"/>
</dbReference>
<dbReference type="InterPro" id="IPR056506">
    <property type="entry name" value="iHD-CE"/>
</dbReference>
<sequence length="1111" mass="123062">MASDGTENTVSGNVPNSLIIQAHTINGGVHLSVPAVDQPVEPWARLVDDSKVWPAGHDRADALAVATHVASLNQDLPDDPWLDRGLPERFSKRVSWLARKLDVSFGGAEATLLALIPLLHQVLWTRAAASRLDGPPSSFYRDHSRLAGRMEGHDEVRWWLFHRWLWLQAEVLKPESIADLLGDAPPVLTPDRVSGLLQSLRIEPNVLCGRQRLIEMRPQETLFGGTADEEHVRTPLLGLLLAVAYAMSIDTTGLSDIIVWHTPVDFSRLHETIATASWIPRADCPVLSAVCHHASVVEALREHTVRLDALLHAVRQAADEHQVLAPLRSLPERASSDEVRPALGPDRRPVFSGWSRFRMDEQRVQELLMGEQLYRDRSLAIRELYQNALDACRYRRAREEYLRRTTDRSSPWSGRIAFTQGIDPSGRPYLDCTDNGVGMGLSELTGVFARAGARFADLAEFRDEQVDWSRLDPPIELHPNSRFGIGVLSYFMLADELTITTCRMSRYTGHPGPTYEVTITGPGHLFEIRELPVNGTPGTTVRLHLRVGVKESCVETLIRLLAIAEFDTTARYFDTRCRWKAGVFTPRDGLQTWVTDTTGQVVWCESSGGLLVDGLHTEVRNDTVLGAFVNLTGHSAPRLSVDRTTILGEVGPVVHEMQRAAIPDLIRAGTLLTEEWLSGLGFDNPALADMIAERSRQPVFPADRTVTGSGPTLSFPRQKQIGGHPLNHIFLWRLLARGDAAELRELVPELAGAGPLLAATPSDVHLLCTGRTFSMAWGSVDELAAPGHIFAIASRVHLSPRSAARRLSTLGINGIAPERFPAERWQSYTTELALLSLHHSRSEPWRMIRETVWQGEVRTIADQEQISIAEATKILSSYGFTVASGGKATKKSYASLAELVRTATELQIRPQTLTDDAVPEWLPEVWESLCADRETPQEPLPLGALLQIADRLDTPLTMAMNHCRAMGLTPPDPPAKASPEDIQLLSVRLDGSAPWLDVRRPVRLHHLIKAHAVLNMSPFWAADRLGELGFTVPSENLPYYPEFRDLTLLRSVQGGFLDPAKPVPLAHLVGVSRQLGQHLTQVVDRLRELGMIVPDLGMTIREALAKVPLQR</sequence>
<evidence type="ECO:0008006" key="5">
    <source>
        <dbReference type="Google" id="ProtNLM"/>
    </source>
</evidence>
<dbReference type="Pfam" id="PF24401">
    <property type="entry name" value="iHD-CE"/>
    <property type="match status" value="1"/>
</dbReference>
<dbReference type="Proteomes" id="UP001589810">
    <property type="component" value="Unassembled WGS sequence"/>
</dbReference>
<protein>
    <recommendedName>
        <fullName evidence="5">ATP-binding protein</fullName>
    </recommendedName>
</protein>
<dbReference type="PRINTS" id="PR00775">
    <property type="entry name" value="HEATSHOCK90"/>
</dbReference>
<dbReference type="InterPro" id="IPR056507">
    <property type="entry name" value="wHTH-HSP90_Na-assoc"/>
</dbReference>